<evidence type="ECO:0008006" key="3">
    <source>
        <dbReference type="Google" id="ProtNLM"/>
    </source>
</evidence>
<reference evidence="1" key="1">
    <citation type="submission" date="2022-10" db="EMBL/GenBank/DDBJ databases">
        <title>Culturing micro-colonial fungi from biological soil crusts in the Mojave desert and describing Neophaeococcomyces mojavensis, and introducing the new genera and species Taxawa tesnikishii.</title>
        <authorList>
            <person name="Kurbessoian T."/>
            <person name="Stajich J.E."/>
        </authorList>
    </citation>
    <scope>NUCLEOTIDE SEQUENCE</scope>
    <source>
        <strain evidence="1">TK_1</strain>
    </source>
</reference>
<gene>
    <name evidence="1" type="ORF">H2201_001155</name>
</gene>
<comment type="caution">
    <text evidence="1">The sequence shown here is derived from an EMBL/GenBank/DDBJ whole genome shotgun (WGS) entry which is preliminary data.</text>
</comment>
<dbReference type="EMBL" id="JAPDRL010000006">
    <property type="protein sequence ID" value="KAJ9668514.1"/>
    <property type="molecule type" value="Genomic_DNA"/>
</dbReference>
<protein>
    <recommendedName>
        <fullName evidence="3">F-box domain-containing protein</fullName>
    </recommendedName>
</protein>
<dbReference type="Proteomes" id="UP001172684">
    <property type="component" value="Unassembled WGS sequence"/>
</dbReference>
<keyword evidence="2" id="KW-1185">Reference proteome</keyword>
<proteinExistence type="predicted"/>
<evidence type="ECO:0000313" key="2">
    <source>
        <dbReference type="Proteomes" id="UP001172684"/>
    </source>
</evidence>
<sequence length="272" mass="31043">MLSLLKLPRELRDAIYVHVLEDVSCAPSFDLIRERRKQLMSYGSGSIVGCNIYPIGPPPVSGLGLLLTSRQVYEEMNEAIADLKRRKGICYKLDCVIEDEQRLYPTWLAIPTLSEDVDKVAVDFRLAGDRRNRPSGFSYRDCAEGGPGEITWNLIALLHRFLDRGPDFLSAPKQRRKIRVGYLELNVVTPREREADFIPTTFDVSCRVAGLIHPETVVCELEARLDILCNIENNTSGFRKYVCERVGLITLALDGRKRRFWNLADIDWWKGI</sequence>
<evidence type="ECO:0000313" key="1">
    <source>
        <dbReference type="EMBL" id="KAJ9668514.1"/>
    </source>
</evidence>
<accession>A0ABQ9P1P5</accession>
<organism evidence="1 2">
    <name type="scientific">Coniosporium apollinis</name>
    <dbReference type="NCBI Taxonomy" id="61459"/>
    <lineage>
        <taxon>Eukaryota</taxon>
        <taxon>Fungi</taxon>
        <taxon>Dikarya</taxon>
        <taxon>Ascomycota</taxon>
        <taxon>Pezizomycotina</taxon>
        <taxon>Dothideomycetes</taxon>
        <taxon>Dothideomycetes incertae sedis</taxon>
        <taxon>Coniosporium</taxon>
    </lineage>
</organism>
<name>A0ABQ9P1P5_9PEZI</name>